<sequence length="135" mass="15300">MMGENKPRSRKGRPRNKGSDRIRAKLLTEWRGGIDPPNPARNIHQPDEFLDDLLKIVGLSDGVDEERLKEAWGTVAGEFVSKHTVPESIRDGVLVLRVVQPAMKFHLQQMSSQLLQNLHRELGKDTVKKIVFKIG</sequence>
<dbReference type="PANTHER" id="PTHR36456">
    <property type="entry name" value="UPF0232 PROTEIN SCO3875"/>
    <property type="match status" value="1"/>
</dbReference>
<evidence type="ECO:0000256" key="1">
    <source>
        <dbReference type="SAM" id="MobiDB-lite"/>
    </source>
</evidence>
<dbReference type="InterPro" id="IPR007922">
    <property type="entry name" value="DciA-like"/>
</dbReference>
<proteinExistence type="predicted"/>
<gene>
    <name evidence="2" type="ORF">NT6N_31330</name>
</gene>
<dbReference type="EMBL" id="AP026866">
    <property type="protein sequence ID" value="BDS08093.1"/>
    <property type="molecule type" value="Genomic_DNA"/>
</dbReference>
<dbReference type="Pfam" id="PF05258">
    <property type="entry name" value="DciA"/>
    <property type="match status" value="1"/>
</dbReference>
<reference evidence="2" key="1">
    <citation type="submission" date="2024-07" db="EMBL/GenBank/DDBJ databases">
        <title>Complete genome sequence of Verrucomicrobiaceae bacterium NT6N.</title>
        <authorList>
            <person name="Huang C."/>
            <person name="Takami H."/>
            <person name="Hamasaki K."/>
        </authorList>
    </citation>
    <scope>NUCLEOTIDE SEQUENCE</scope>
    <source>
        <strain evidence="2">NT6N</strain>
    </source>
</reference>
<protein>
    <recommendedName>
        <fullName evidence="3">DUF721 domain-containing protein</fullName>
    </recommendedName>
</protein>
<organism evidence="2">
    <name type="scientific">Oceaniferula spumae</name>
    <dbReference type="NCBI Taxonomy" id="2979115"/>
    <lineage>
        <taxon>Bacteria</taxon>
        <taxon>Pseudomonadati</taxon>
        <taxon>Verrucomicrobiota</taxon>
        <taxon>Verrucomicrobiia</taxon>
        <taxon>Verrucomicrobiales</taxon>
        <taxon>Verrucomicrobiaceae</taxon>
        <taxon>Oceaniferula</taxon>
    </lineage>
</organism>
<feature type="region of interest" description="Disordered" evidence="1">
    <location>
        <begin position="1"/>
        <end position="22"/>
    </location>
</feature>
<accession>A0AAT9FQ36</accession>
<dbReference type="KEGG" id="osu:NT6N_31330"/>
<evidence type="ECO:0000313" key="2">
    <source>
        <dbReference type="EMBL" id="BDS08093.1"/>
    </source>
</evidence>
<dbReference type="PANTHER" id="PTHR36456:SF1">
    <property type="entry name" value="UPF0232 PROTEIN SCO3875"/>
    <property type="match status" value="1"/>
</dbReference>
<name>A0AAT9FQ36_9BACT</name>
<dbReference type="AlphaFoldDB" id="A0AAT9FQ36"/>
<evidence type="ECO:0008006" key="3">
    <source>
        <dbReference type="Google" id="ProtNLM"/>
    </source>
</evidence>